<dbReference type="AlphaFoldDB" id="A0A3P1C0D3"/>
<dbReference type="RefSeq" id="WP_124870709.1">
    <property type="nucleotide sequence ID" value="NZ_RQJO01000007.1"/>
</dbReference>
<evidence type="ECO:0000313" key="3">
    <source>
        <dbReference type="Proteomes" id="UP000271925"/>
    </source>
</evidence>
<dbReference type="Gene3D" id="3.40.50.150">
    <property type="entry name" value="Vaccinia Virus protein VP39"/>
    <property type="match status" value="2"/>
</dbReference>
<dbReference type="GO" id="GO:0032259">
    <property type="term" value="P:methylation"/>
    <property type="evidence" value="ECO:0007669"/>
    <property type="project" value="InterPro"/>
</dbReference>
<dbReference type="InterPro" id="IPR029063">
    <property type="entry name" value="SAM-dependent_MTases_sf"/>
</dbReference>
<dbReference type="PROSITE" id="PS00092">
    <property type="entry name" value="N6_MTASE"/>
    <property type="match status" value="1"/>
</dbReference>
<comment type="caution">
    <text evidence="2">The sequence shown here is derived from an EMBL/GenBank/DDBJ whole genome shotgun (WGS) entry which is preliminary data.</text>
</comment>
<dbReference type="PRINTS" id="PR00507">
    <property type="entry name" value="N12N6MTFRASE"/>
</dbReference>
<keyword evidence="3" id="KW-1185">Reference proteome</keyword>
<dbReference type="Pfam" id="PF01170">
    <property type="entry name" value="UPF0020"/>
    <property type="match status" value="1"/>
</dbReference>
<dbReference type="GO" id="GO:0003676">
    <property type="term" value="F:nucleic acid binding"/>
    <property type="evidence" value="ECO:0007669"/>
    <property type="project" value="InterPro"/>
</dbReference>
<sequence>MNTLKDKQIQNLLDCIIKSIEGSDFKWEIFFKLWFRDRGTPLFFLFKKNLSVTNLQFVELFSLITKYSNKSFIIENSSKLLFYNTEHIKNTTSEILNSLLEDYKTDDTSKLKSFCETYVDIISSSVAVDMFFGSCAIFLPPGISTDIESIVSDSGYIHSAGKSLLIRNINKAKKRDLFNSLYEYIKKDKKVLDIPFVVYSHEDFSDYDKESSDLINKGIEQCKIYVEKMSMGSFKLSTIISEIQNDNKLKGRILIPGAGNYQKVHNFKQEKTLWLIADRSLSTGQIRNPGQSRYYICYEQTYKNDSPFFFFDENKPAWKSHTTMPHSLTASLVNTALPANFNGVVCDPFGGTGTTWIEIKRLQIPCTVYSSDLSPSAKRLLLDNIEFFTMGYDEINNILKDLMLFHQQKEYDAQFQINFLDINLPIVDPHNAYSDAVGLLNRLKKSQKHEEQEFNLSKSFIADLEKQSIIVRILFYVALRAQLRFQESFKRKSLNFEEAFNKSLEKLIDQTKMLVEIKLDVLKEFKSSIPVNKSYVSFKGTYSQKLTPSFIFKDKNTFINQAVKEVSSAKDARDLKPNSIDVIICDPPYSLNKTEEGLLSLYSEFIDKAIAALKTRGQLLMCLPAESYTGHVLPFCTRQDLISRQIITKAHDQGRYVYQAAQSIPNQAFQPPYYWEADRALRRTIIHFRFL</sequence>
<dbReference type="InterPro" id="IPR000241">
    <property type="entry name" value="RlmKL-like_Mtase"/>
</dbReference>
<organism evidence="2 3">
    <name type="scientific">Larkinella rosea</name>
    <dbReference type="NCBI Taxonomy" id="2025312"/>
    <lineage>
        <taxon>Bacteria</taxon>
        <taxon>Pseudomonadati</taxon>
        <taxon>Bacteroidota</taxon>
        <taxon>Cytophagia</taxon>
        <taxon>Cytophagales</taxon>
        <taxon>Spirosomataceae</taxon>
        <taxon>Larkinella</taxon>
    </lineage>
</organism>
<dbReference type="InterPro" id="IPR002052">
    <property type="entry name" value="DNA_methylase_N6_adenine_CS"/>
</dbReference>
<dbReference type="GO" id="GO:0008168">
    <property type="term" value="F:methyltransferase activity"/>
    <property type="evidence" value="ECO:0007669"/>
    <property type="project" value="InterPro"/>
</dbReference>
<dbReference type="CDD" id="cd02440">
    <property type="entry name" value="AdoMet_MTases"/>
    <property type="match status" value="1"/>
</dbReference>
<proteinExistence type="predicted"/>
<accession>A0A3P1C0D3</accession>
<gene>
    <name evidence="2" type="ORF">EHT25_03475</name>
</gene>
<dbReference type="EMBL" id="RQJO01000007">
    <property type="protein sequence ID" value="RRB06861.1"/>
    <property type="molecule type" value="Genomic_DNA"/>
</dbReference>
<dbReference type="Proteomes" id="UP000271925">
    <property type="component" value="Unassembled WGS sequence"/>
</dbReference>
<dbReference type="OrthoDB" id="817797at2"/>
<dbReference type="SUPFAM" id="SSF53335">
    <property type="entry name" value="S-adenosyl-L-methionine-dependent methyltransferases"/>
    <property type="match status" value="1"/>
</dbReference>
<name>A0A3P1C0D3_9BACT</name>
<protein>
    <recommendedName>
        <fullName evidence="1">Ribosomal RNA large subunit methyltransferase K/L-like methyltransferase domain-containing protein</fullName>
    </recommendedName>
</protein>
<evidence type="ECO:0000313" key="2">
    <source>
        <dbReference type="EMBL" id="RRB06861.1"/>
    </source>
</evidence>
<reference evidence="2 3" key="1">
    <citation type="submission" date="2018-11" db="EMBL/GenBank/DDBJ databases">
        <authorList>
            <person name="Zhou Z."/>
            <person name="Wang G."/>
        </authorList>
    </citation>
    <scope>NUCLEOTIDE SEQUENCE [LARGE SCALE GENOMIC DNA]</scope>
    <source>
        <strain evidence="2 3">KCTC52004</strain>
    </source>
</reference>
<feature type="domain" description="Ribosomal RNA large subunit methyltransferase K/L-like methyltransferase" evidence="1">
    <location>
        <begin position="567"/>
        <end position="625"/>
    </location>
</feature>
<evidence type="ECO:0000259" key="1">
    <source>
        <dbReference type="Pfam" id="PF01170"/>
    </source>
</evidence>